<organism evidence="1 2">
    <name type="scientific">Rhodococcus opacus</name>
    <name type="common">Nocardia opaca</name>
    <dbReference type="NCBI Taxonomy" id="37919"/>
    <lineage>
        <taxon>Bacteria</taxon>
        <taxon>Bacillati</taxon>
        <taxon>Actinomycetota</taxon>
        <taxon>Actinomycetes</taxon>
        <taxon>Mycobacteriales</taxon>
        <taxon>Nocardiaceae</taxon>
        <taxon>Rhodococcus</taxon>
    </lineage>
</organism>
<gene>
    <name evidence="1" type="ORF">R1CP_23625</name>
</gene>
<sequence length="240" mass="26486">MFRATEALDIIDQVIADSKIEPTDRVATARDNIAELVDRRANVLDGLTKANAAIDADIDTLALHVVTGQLTPTEVVSRLSEAGRRDERAFTSLKNKTGHAFDREAEFELRKLGDALVYDVLAPWAERIVTDLTEVAGVVVEHGHRSAPQSDRHQPAYDRATELVTELHKVWVTTAALRGRGILTSDDALDARLYAFQAPHKLADLSTEHREVWWTCYAVVNGAKPCIRSVDEIRGAQLAA</sequence>
<evidence type="ECO:0000313" key="2">
    <source>
        <dbReference type="Proteomes" id="UP000186108"/>
    </source>
</evidence>
<dbReference type="RefSeq" id="WP_065491701.1">
    <property type="nucleotide sequence ID" value="NZ_CP009111.1"/>
</dbReference>
<dbReference type="AlphaFoldDB" id="A0A1B1K9S4"/>
<evidence type="ECO:0000313" key="1">
    <source>
        <dbReference type="EMBL" id="ANS29393.1"/>
    </source>
</evidence>
<protein>
    <submittedName>
        <fullName evidence="1">Uncharacterized protein</fullName>
    </submittedName>
</protein>
<proteinExistence type="predicted"/>
<reference evidence="1 2" key="1">
    <citation type="submission" date="2014-07" db="EMBL/GenBank/DDBJ databases">
        <authorList>
            <person name="Zhang J.E."/>
            <person name="Yang H."/>
            <person name="Guo J."/>
            <person name="Deng Z."/>
            <person name="Luo H."/>
            <person name="Luo M."/>
            <person name="Zhao B."/>
        </authorList>
    </citation>
    <scope>NUCLEOTIDE SEQUENCE [LARGE SCALE GENOMIC DNA]</scope>
    <source>
        <strain evidence="1 2">1CP</strain>
    </source>
</reference>
<accession>A0A1B1K9S4</accession>
<dbReference type="EMBL" id="CP009111">
    <property type="protein sequence ID" value="ANS29393.1"/>
    <property type="molecule type" value="Genomic_DNA"/>
</dbReference>
<dbReference type="Proteomes" id="UP000186108">
    <property type="component" value="Chromosome"/>
</dbReference>
<name>A0A1B1K9S4_RHOOP</name>